<name>A0A1X2LXH2_9MYCO</name>
<reference evidence="1 2" key="1">
    <citation type="submission" date="2017-04" db="EMBL/GenBank/DDBJ databases">
        <title>The new phylogeny of genus Mycobacterium.</title>
        <authorList>
            <person name="Tortoli E."/>
            <person name="Trovato A."/>
            <person name="Cirillo D.M."/>
        </authorList>
    </citation>
    <scope>NUCLEOTIDE SEQUENCE [LARGE SCALE GENOMIC DNA]</scope>
    <source>
        <strain evidence="1 2">TBL 1200985</strain>
    </source>
</reference>
<evidence type="ECO:0000313" key="2">
    <source>
        <dbReference type="Proteomes" id="UP000193247"/>
    </source>
</evidence>
<dbReference type="EMBL" id="NCXP01000005">
    <property type="protein sequence ID" value="OSC41896.1"/>
    <property type="molecule type" value="Genomic_DNA"/>
</dbReference>
<dbReference type="STRING" id="1430326.B8W66_07330"/>
<protein>
    <submittedName>
        <fullName evidence="1">Uncharacterized protein</fullName>
    </submittedName>
</protein>
<proteinExistence type="predicted"/>
<dbReference type="Proteomes" id="UP000193247">
    <property type="component" value="Unassembled WGS sequence"/>
</dbReference>
<comment type="caution">
    <text evidence="1">The sequence shown here is derived from an EMBL/GenBank/DDBJ whole genome shotgun (WGS) entry which is preliminary data.</text>
</comment>
<keyword evidence="2" id="KW-1185">Reference proteome</keyword>
<dbReference type="AlphaFoldDB" id="A0A1X2LXH2"/>
<organism evidence="1 2">
    <name type="scientific">Mycobacterium decipiens</name>
    <dbReference type="NCBI Taxonomy" id="1430326"/>
    <lineage>
        <taxon>Bacteria</taxon>
        <taxon>Bacillati</taxon>
        <taxon>Actinomycetota</taxon>
        <taxon>Actinomycetes</taxon>
        <taxon>Mycobacteriales</taxon>
        <taxon>Mycobacteriaceae</taxon>
        <taxon>Mycobacterium</taxon>
    </lineage>
</organism>
<evidence type="ECO:0000313" key="1">
    <source>
        <dbReference type="EMBL" id="OSC41896.1"/>
    </source>
</evidence>
<gene>
    <name evidence="1" type="ORF">B8W66_07330</name>
</gene>
<accession>A0A1X2LXH2</accession>
<sequence length="77" mass="8698">MLQEHLQLRQRYGARLLWSGDWSTFSAPKFWVTVADITFPNSTGALAWCRNQGIDRDHCIAKIISTTRPVAGSTAYN</sequence>